<name>A0A060SUJ4_PYCCI</name>
<reference evidence="3" key="1">
    <citation type="submission" date="2014-01" db="EMBL/GenBank/DDBJ databases">
        <title>The genome of the white-rot fungus Pycnoporus cinnabarinus: a basidiomycete model with a versatile arsenal for lignocellulosic biomass breakdown.</title>
        <authorList>
            <person name="Levasseur A."/>
            <person name="Lomascolo A."/>
            <person name="Ruiz-Duenas F.J."/>
            <person name="Uzan E."/>
            <person name="Piumi F."/>
            <person name="Kues U."/>
            <person name="Ram A.F.J."/>
            <person name="Murat C."/>
            <person name="Haon M."/>
            <person name="Benoit I."/>
            <person name="Arfi Y."/>
            <person name="Chevret D."/>
            <person name="Drula E."/>
            <person name="Kwon M.J."/>
            <person name="Gouret P."/>
            <person name="Lesage-Meessen L."/>
            <person name="Lombard V."/>
            <person name="Mariette J."/>
            <person name="Noirot C."/>
            <person name="Park J."/>
            <person name="Patyshakuliyeva A."/>
            <person name="Wieneger R.A.B."/>
            <person name="Wosten H.A.B."/>
            <person name="Martin F."/>
            <person name="Coutinho P.M."/>
            <person name="de Vries R."/>
            <person name="Martinez A.T."/>
            <person name="Klopp C."/>
            <person name="Pontarotti P."/>
            <person name="Henrissat B."/>
            <person name="Record E."/>
        </authorList>
    </citation>
    <scope>NUCLEOTIDE SEQUENCE [LARGE SCALE GENOMIC DNA]</scope>
    <source>
        <strain evidence="3">BRFM137</strain>
    </source>
</reference>
<evidence type="ECO:0000313" key="4">
    <source>
        <dbReference type="Proteomes" id="UP000029665"/>
    </source>
</evidence>
<dbReference type="HOGENOM" id="CLU_000288_138_9_1"/>
<keyword evidence="4" id="KW-1185">Reference proteome</keyword>
<comment type="caution">
    <text evidence="3">The sequence shown here is derived from an EMBL/GenBank/DDBJ whole genome shotgun (WGS) entry which is preliminary data.</text>
</comment>
<dbReference type="EMBL" id="CCBP010000342">
    <property type="protein sequence ID" value="CDO76143.1"/>
    <property type="molecule type" value="Genomic_DNA"/>
</dbReference>
<feature type="domain" description="DUF8212" evidence="2">
    <location>
        <begin position="254"/>
        <end position="356"/>
    </location>
</feature>
<evidence type="ECO:0000259" key="2">
    <source>
        <dbReference type="Pfam" id="PF26640"/>
    </source>
</evidence>
<dbReference type="Pfam" id="PF06985">
    <property type="entry name" value="HET"/>
    <property type="match status" value="1"/>
</dbReference>
<dbReference type="Proteomes" id="UP000029665">
    <property type="component" value="Unassembled WGS sequence"/>
</dbReference>
<dbReference type="STRING" id="5643.A0A060SUJ4"/>
<gene>
    <name evidence="3" type="ORF">BN946_scf185027.g6</name>
</gene>
<feature type="domain" description="Heterokaryon incompatibility" evidence="1">
    <location>
        <begin position="22"/>
        <end position="144"/>
    </location>
</feature>
<protein>
    <submittedName>
        <fullName evidence="3">Uncharacterized protein</fullName>
    </submittedName>
</protein>
<dbReference type="Pfam" id="PF26640">
    <property type="entry name" value="DUF8212"/>
    <property type="match status" value="1"/>
</dbReference>
<sequence>MYLLDTATGQFHLIDDPQTTRYAILSHTWDSTGEQSFQEIVKLQAVAQGRANAARVAARPEHEVTACSSILGDPALSPKIKGTCDIARSNGYALVWIDSCCINKDSSSELSEAINSMFDWYRLAVICYAYLSDVSDDVRRLLFDSLASAEFRASKWHTRGWTLQELIAPKHVLFVTRDWRTFGTKVSLAPALSRITGINSEVLTHDVSLDSFSVAQRMCWAAGRRTTRPEDEAYSLMGLFGVHMPTIYGEGRGAFLRLQEEIMKRIPDQTLFAWGPRYVEGARYEEDRSPYGGEGPWGLFARSPESFLNCPHLIPLSETMSTTLLPKAVSAVDHLDPTVGATGIRFHALMLPAEHVPSAFKLNVALLRCWDSKHERLLVLPLSSPAGQAPSSTGLVVGVNDTPWSHYKKRVFAYTPESLRIALAHAYMDTVSVLPVYDQPSIRPSLNTSMLFVQAVVLSSWCIPLLDMQGFSIQGPSSLQIPAFAKHKPAHSSFTFLYRGSTARSRLVVTVAPDKRQAKPPPLRDYGDWGTFELREDGVPVDGTGLILLVTFTVARPVGGDELGLVRYRPSGLAVVVGKLSVQVITTASSAMLDA</sequence>
<accession>A0A060SUJ4</accession>
<dbReference type="OrthoDB" id="2753634at2759"/>
<dbReference type="InterPro" id="IPR058525">
    <property type="entry name" value="DUF8212"/>
</dbReference>
<dbReference type="PANTHER" id="PTHR10622:SF10">
    <property type="entry name" value="HET DOMAIN-CONTAINING PROTEIN"/>
    <property type="match status" value="1"/>
</dbReference>
<dbReference type="PANTHER" id="PTHR10622">
    <property type="entry name" value="HET DOMAIN-CONTAINING PROTEIN"/>
    <property type="match status" value="1"/>
</dbReference>
<dbReference type="InterPro" id="IPR010730">
    <property type="entry name" value="HET"/>
</dbReference>
<evidence type="ECO:0000259" key="1">
    <source>
        <dbReference type="Pfam" id="PF06985"/>
    </source>
</evidence>
<dbReference type="AlphaFoldDB" id="A0A060SUJ4"/>
<evidence type="ECO:0000313" key="3">
    <source>
        <dbReference type="EMBL" id="CDO76143.1"/>
    </source>
</evidence>
<proteinExistence type="predicted"/>
<organism evidence="3 4">
    <name type="scientific">Pycnoporus cinnabarinus</name>
    <name type="common">Cinnabar-red polypore</name>
    <name type="synonym">Trametes cinnabarina</name>
    <dbReference type="NCBI Taxonomy" id="5643"/>
    <lineage>
        <taxon>Eukaryota</taxon>
        <taxon>Fungi</taxon>
        <taxon>Dikarya</taxon>
        <taxon>Basidiomycota</taxon>
        <taxon>Agaricomycotina</taxon>
        <taxon>Agaricomycetes</taxon>
        <taxon>Polyporales</taxon>
        <taxon>Polyporaceae</taxon>
        <taxon>Trametes</taxon>
    </lineage>
</organism>